<dbReference type="EMBL" id="MW018138">
    <property type="protein sequence ID" value="QPB44357.1"/>
    <property type="molecule type" value="Genomic_DNA"/>
</dbReference>
<dbReference type="KEGG" id="vg:80543553"/>
<proteinExistence type="predicted"/>
<feature type="compositionally biased region" description="Low complexity" evidence="1">
    <location>
        <begin position="365"/>
        <end position="378"/>
    </location>
</feature>
<accession>A0A7S7YEL3</accession>
<organism evidence="2 3">
    <name type="scientific">Medusavirus stheno T3</name>
    <dbReference type="NCBI Taxonomy" id="3069717"/>
    <lineage>
        <taxon>Viruses</taxon>
        <taxon>Varidnaviria</taxon>
        <taxon>Bamfordvirae</taxon>
        <taxon>Nucleocytoviricota</taxon>
        <taxon>Megaviricetes</taxon>
        <taxon>Mamonoviridae</taxon>
        <taxon>Medusavirus</taxon>
        <taxon>Medusavirus sthenus</taxon>
    </lineage>
</organism>
<sequence>MSSTHHHRRTQPAASPLFLPMQTEPPTITTDAALAGIASSSLDRLFELLGTDNALGLWERLPDPKGNHARAILRRSAYAYEQRFAVGLWPRLAEFLERLTQSPEGQRELLDTQFHDCFAESAWPYVCRAMLQLNGGGFAPTDRRLMALYARDVGQFSALVYTPLTVEFAALFVHPGIKRLHVPRYAREQAAGMHKLLQVAGASVNELIVDEGIVPDLFDLLHSARKSMSMADAQHEVAYVVERLSFAEMLWVARWWRETNDAGICVRASKGERWQPTRPPYDPSAGSEQQRGPPRVLPLDPPLRGRSAFGIYDADWIIGEAERRKSLCRRNINFCPECHSYDPSGRHLSRTGDGYTCTTKHAAPAVAAPPTTTTTTTTKKGRGSASNNNASGVAPAIVKRARRPASSKGTPRRTRKPKQEPSPPSQ</sequence>
<name>A0A7S7YEL3_9VIRU</name>
<feature type="region of interest" description="Disordered" evidence="1">
    <location>
        <begin position="273"/>
        <end position="301"/>
    </location>
</feature>
<keyword evidence="3" id="KW-1185">Reference proteome</keyword>
<protein>
    <submittedName>
        <fullName evidence="2">Uncharacterized protein</fullName>
    </submittedName>
</protein>
<evidence type="ECO:0000313" key="2">
    <source>
        <dbReference type="EMBL" id="QPB44357.1"/>
    </source>
</evidence>
<evidence type="ECO:0000256" key="1">
    <source>
        <dbReference type="SAM" id="MobiDB-lite"/>
    </source>
</evidence>
<evidence type="ECO:0000313" key="3">
    <source>
        <dbReference type="Proteomes" id="UP001162098"/>
    </source>
</evidence>
<feature type="compositionally biased region" description="Basic residues" evidence="1">
    <location>
        <begin position="1"/>
        <end position="10"/>
    </location>
</feature>
<feature type="compositionally biased region" description="Basic residues" evidence="1">
    <location>
        <begin position="399"/>
        <end position="416"/>
    </location>
</feature>
<feature type="region of interest" description="Disordered" evidence="1">
    <location>
        <begin position="365"/>
        <end position="426"/>
    </location>
</feature>
<reference evidence="2 3" key="1">
    <citation type="submission" date="2020-09" db="EMBL/GenBank/DDBJ databases">
        <authorList>
            <person name="Zhang R."/>
            <person name="Garcia K."/>
            <person name="Ogata H."/>
        </authorList>
    </citation>
    <scope>NUCLEOTIDE SEQUENCE [LARGE SCALE GENOMIC DNA]</scope>
    <source>
        <strain evidence="3">stheno</strain>
    </source>
</reference>
<dbReference type="Proteomes" id="UP001162098">
    <property type="component" value="Segment"/>
</dbReference>
<feature type="region of interest" description="Disordered" evidence="1">
    <location>
        <begin position="1"/>
        <end position="20"/>
    </location>
</feature>